<gene>
    <name evidence="3" type="ORF">TBK1r_01120</name>
</gene>
<keyword evidence="2 3" id="KW-0418">Kinase</keyword>
<dbReference type="SUPFAM" id="SSF56112">
    <property type="entry name" value="Protein kinase-like (PK-like)"/>
    <property type="match status" value="1"/>
</dbReference>
<name>A0ABX5XHG8_9BACT</name>
<dbReference type="EMBL" id="CP036432">
    <property type="protein sequence ID" value="QDV81197.1"/>
    <property type="molecule type" value="Genomic_DNA"/>
</dbReference>
<dbReference type="Pfam" id="PF03881">
    <property type="entry name" value="Fructosamin_kin"/>
    <property type="match status" value="1"/>
</dbReference>
<dbReference type="Proteomes" id="UP000318081">
    <property type="component" value="Chromosome"/>
</dbReference>
<accession>A0ABX5XHG8</accession>
<dbReference type="RefSeq" id="WP_145207035.1">
    <property type="nucleotide sequence ID" value="NZ_CP036432.1"/>
</dbReference>
<dbReference type="Gene3D" id="3.90.1200.10">
    <property type="match status" value="1"/>
</dbReference>
<dbReference type="GO" id="GO:0016301">
    <property type="term" value="F:kinase activity"/>
    <property type="evidence" value="ECO:0007669"/>
    <property type="project" value="UniProtKB-KW"/>
</dbReference>
<sequence length="308" mass="34397">MLAESLSQLLDVSLDVIDQRSLGGGCISEVSVVTIRCDDVTSWQKSFEHGPTEPPTRLVIKRNAADMVSNFRCEFRGLQALAEAGVIRVPQGLAVDVVGDQAFLAMEFIPVDPSGSSPERFSDFGRQLAQLHRATAGKQFGWPEDNYLGSAKQPNGACDSWAEFFATRRIGFQIKWATDQGLADARLKSDCERIVARMDDLLAGRSDESSLLHGDLWSGNYLFDDEGQPVLIDPAVYRGCREAEWGMIKWFGNCPGEFEQAYQDEWPMADGWRRRVAIYMLYHQLNHLNLFGSSYASACRRTAAEVLR</sequence>
<proteinExistence type="inferred from homology"/>
<evidence type="ECO:0000256" key="2">
    <source>
        <dbReference type="PIRNR" id="PIRNR006221"/>
    </source>
</evidence>
<dbReference type="Gene3D" id="3.30.200.20">
    <property type="entry name" value="Phosphorylase Kinase, domain 1"/>
    <property type="match status" value="1"/>
</dbReference>
<dbReference type="InterPro" id="IPR016477">
    <property type="entry name" value="Fructo-/Ketosamine-3-kinase"/>
</dbReference>
<dbReference type="PANTHER" id="PTHR12149:SF8">
    <property type="entry name" value="PROTEIN-RIBULOSAMINE 3-KINASE"/>
    <property type="match status" value="1"/>
</dbReference>
<protein>
    <submittedName>
        <fullName evidence="3">Fructosamine kinase</fullName>
    </submittedName>
</protein>
<evidence type="ECO:0000256" key="1">
    <source>
        <dbReference type="ARBA" id="ARBA00009460"/>
    </source>
</evidence>
<evidence type="ECO:0000313" key="4">
    <source>
        <dbReference type="Proteomes" id="UP000318081"/>
    </source>
</evidence>
<dbReference type="InterPro" id="IPR011009">
    <property type="entry name" value="Kinase-like_dom_sf"/>
</dbReference>
<organism evidence="3 4">
    <name type="scientific">Stieleria magnilauensis</name>
    <dbReference type="NCBI Taxonomy" id="2527963"/>
    <lineage>
        <taxon>Bacteria</taxon>
        <taxon>Pseudomonadati</taxon>
        <taxon>Planctomycetota</taxon>
        <taxon>Planctomycetia</taxon>
        <taxon>Pirellulales</taxon>
        <taxon>Pirellulaceae</taxon>
        <taxon>Stieleria</taxon>
    </lineage>
</organism>
<keyword evidence="4" id="KW-1185">Reference proteome</keyword>
<dbReference type="PIRSF" id="PIRSF006221">
    <property type="entry name" value="Ketosamine-3-kinase"/>
    <property type="match status" value="1"/>
</dbReference>
<keyword evidence="2" id="KW-0808">Transferase</keyword>
<dbReference type="PANTHER" id="PTHR12149">
    <property type="entry name" value="FRUCTOSAMINE 3 KINASE-RELATED PROTEIN"/>
    <property type="match status" value="1"/>
</dbReference>
<comment type="similarity">
    <text evidence="1 2">Belongs to the fructosamine kinase family.</text>
</comment>
<reference evidence="3 4" key="1">
    <citation type="submission" date="2019-02" db="EMBL/GenBank/DDBJ databases">
        <title>Deep-cultivation of Planctomycetes and their phenomic and genomic characterization uncovers novel biology.</title>
        <authorList>
            <person name="Wiegand S."/>
            <person name="Jogler M."/>
            <person name="Boedeker C."/>
            <person name="Pinto D."/>
            <person name="Vollmers J."/>
            <person name="Rivas-Marin E."/>
            <person name="Kohn T."/>
            <person name="Peeters S.H."/>
            <person name="Heuer A."/>
            <person name="Rast P."/>
            <person name="Oberbeckmann S."/>
            <person name="Bunk B."/>
            <person name="Jeske O."/>
            <person name="Meyerdierks A."/>
            <person name="Storesund J.E."/>
            <person name="Kallscheuer N."/>
            <person name="Luecker S."/>
            <person name="Lage O.M."/>
            <person name="Pohl T."/>
            <person name="Merkel B.J."/>
            <person name="Hornburger P."/>
            <person name="Mueller R.-W."/>
            <person name="Bruemmer F."/>
            <person name="Labrenz M."/>
            <person name="Spormann A.M."/>
            <person name="Op den Camp H."/>
            <person name="Overmann J."/>
            <person name="Amann R."/>
            <person name="Jetten M.S.M."/>
            <person name="Mascher T."/>
            <person name="Medema M.H."/>
            <person name="Devos D.P."/>
            <person name="Kaster A.-K."/>
            <person name="Ovreas L."/>
            <person name="Rohde M."/>
            <person name="Galperin M.Y."/>
            <person name="Jogler C."/>
        </authorList>
    </citation>
    <scope>NUCLEOTIDE SEQUENCE [LARGE SCALE GENOMIC DNA]</scope>
    <source>
        <strain evidence="3 4">TBK1r</strain>
    </source>
</reference>
<evidence type="ECO:0000313" key="3">
    <source>
        <dbReference type="EMBL" id="QDV81197.1"/>
    </source>
</evidence>